<dbReference type="VEuPathDB" id="AmoebaDB:NAEGRDRAFT_4918"/>
<dbReference type="InParanoid" id="D2V6C8"/>
<protein>
    <submittedName>
        <fullName evidence="2">Predicted protein</fullName>
    </submittedName>
</protein>
<accession>D2V6C8</accession>
<gene>
    <name evidence="2" type="ORF">NAEGRDRAFT_4918</name>
</gene>
<dbReference type="GO" id="GO:0004674">
    <property type="term" value="F:protein serine/threonine kinase activity"/>
    <property type="evidence" value="ECO:0007669"/>
    <property type="project" value="TreeGrafter"/>
</dbReference>
<dbReference type="RefSeq" id="XP_002680169.1">
    <property type="nucleotide sequence ID" value="XM_002680123.1"/>
</dbReference>
<organism evidence="3">
    <name type="scientific">Naegleria gruberi</name>
    <name type="common">Amoeba</name>
    <dbReference type="NCBI Taxonomy" id="5762"/>
    <lineage>
        <taxon>Eukaryota</taxon>
        <taxon>Discoba</taxon>
        <taxon>Heterolobosea</taxon>
        <taxon>Tetramitia</taxon>
        <taxon>Eutetramitia</taxon>
        <taxon>Vahlkampfiidae</taxon>
        <taxon>Naegleria</taxon>
    </lineage>
</organism>
<dbReference type="SMART" id="SM00219">
    <property type="entry name" value="TyrKc"/>
    <property type="match status" value="1"/>
</dbReference>
<feature type="non-terminal residue" evidence="2">
    <location>
        <position position="116"/>
    </location>
</feature>
<dbReference type="InterPro" id="IPR020635">
    <property type="entry name" value="Tyr_kinase_cat_dom"/>
</dbReference>
<evidence type="ECO:0000259" key="1">
    <source>
        <dbReference type="PROSITE" id="PS50011"/>
    </source>
</evidence>
<dbReference type="SUPFAM" id="SSF56112">
    <property type="entry name" value="Protein kinase-like (PK-like)"/>
    <property type="match status" value="1"/>
</dbReference>
<dbReference type="KEGG" id="ngr:NAEGRDRAFT_4918"/>
<dbReference type="InterPro" id="IPR011009">
    <property type="entry name" value="Kinase-like_dom_sf"/>
</dbReference>
<name>D2V6C8_NAEGR</name>
<feature type="domain" description="Protein kinase" evidence="1">
    <location>
        <begin position="1"/>
        <end position="116"/>
    </location>
</feature>
<proteinExistence type="predicted"/>
<dbReference type="GO" id="GO:0004713">
    <property type="term" value="F:protein tyrosine kinase activity"/>
    <property type="evidence" value="ECO:0007669"/>
    <property type="project" value="InterPro"/>
</dbReference>
<reference evidence="2 3" key="1">
    <citation type="journal article" date="2010" name="Cell">
        <title>The genome of Naegleria gruberi illuminates early eukaryotic versatility.</title>
        <authorList>
            <person name="Fritz-Laylin L.K."/>
            <person name="Prochnik S.E."/>
            <person name="Ginger M.L."/>
            <person name="Dacks J.B."/>
            <person name="Carpenter M.L."/>
            <person name="Field M.C."/>
            <person name="Kuo A."/>
            <person name="Paredez A."/>
            <person name="Chapman J."/>
            <person name="Pham J."/>
            <person name="Shu S."/>
            <person name="Neupane R."/>
            <person name="Cipriano M."/>
            <person name="Mancuso J."/>
            <person name="Tu H."/>
            <person name="Salamov A."/>
            <person name="Lindquist E."/>
            <person name="Shapiro H."/>
            <person name="Lucas S."/>
            <person name="Grigoriev I.V."/>
            <person name="Cande W.Z."/>
            <person name="Fulton C."/>
            <person name="Rokhsar D.S."/>
            <person name="Dawson S.C."/>
        </authorList>
    </citation>
    <scope>NUCLEOTIDE SEQUENCE [LARGE SCALE GENOMIC DNA]</scope>
    <source>
        <strain evidence="2 3">NEG-M</strain>
    </source>
</reference>
<evidence type="ECO:0000313" key="3">
    <source>
        <dbReference type="Proteomes" id="UP000006671"/>
    </source>
</evidence>
<dbReference type="GeneID" id="8861616"/>
<evidence type="ECO:0000313" key="2">
    <source>
        <dbReference type="EMBL" id="EFC47425.1"/>
    </source>
</evidence>
<dbReference type="STRING" id="5762.D2V6C8"/>
<dbReference type="PROSITE" id="PS00108">
    <property type="entry name" value="PROTEIN_KINASE_ST"/>
    <property type="match status" value="1"/>
</dbReference>
<feature type="non-terminal residue" evidence="2">
    <location>
        <position position="1"/>
    </location>
</feature>
<dbReference type="PANTHER" id="PTHR44329">
    <property type="entry name" value="SERINE/THREONINE-PROTEIN KINASE TNNI3K-RELATED"/>
    <property type="match status" value="1"/>
</dbReference>
<dbReference type="GO" id="GO:0005524">
    <property type="term" value="F:ATP binding"/>
    <property type="evidence" value="ECO:0007669"/>
    <property type="project" value="InterPro"/>
</dbReference>
<dbReference type="InterPro" id="IPR000719">
    <property type="entry name" value="Prot_kinase_dom"/>
</dbReference>
<dbReference type="InterPro" id="IPR051681">
    <property type="entry name" value="Ser/Thr_Kinases-Pseudokinases"/>
</dbReference>
<dbReference type="Proteomes" id="UP000006671">
    <property type="component" value="Unassembled WGS sequence"/>
</dbReference>
<dbReference type="OrthoDB" id="1733556at2759"/>
<dbReference type="EMBL" id="GG738854">
    <property type="protein sequence ID" value="EFC47425.1"/>
    <property type="molecule type" value="Genomic_DNA"/>
</dbReference>
<dbReference type="AlphaFoldDB" id="D2V6C8"/>
<dbReference type="InterPro" id="IPR008271">
    <property type="entry name" value="Ser/Thr_kinase_AS"/>
</dbReference>
<dbReference type="Pfam" id="PF00069">
    <property type="entry name" value="Pkinase"/>
    <property type="match status" value="1"/>
</dbReference>
<sequence>KIEDEDLDSNDFEHEASLLSSIRHPHIVTFYGNLDTFIYGLKNHKKKISFVQKIRILSNIASGMSYLHDRCIMHRDLKPGNILLSNELTAKITDFGLSKLYTTDSGSMTKTCTVGT</sequence>
<dbReference type="PROSITE" id="PS50011">
    <property type="entry name" value="PROTEIN_KINASE_DOM"/>
    <property type="match status" value="1"/>
</dbReference>
<keyword evidence="3" id="KW-1185">Reference proteome</keyword>
<dbReference type="PANTHER" id="PTHR44329:SF289">
    <property type="entry name" value="SERINE_THREONINE-PROTEIN KINASE VIK"/>
    <property type="match status" value="1"/>
</dbReference>
<dbReference type="eggNOG" id="KOG1187">
    <property type="taxonomic scope" value="Eukaryota"/>
</dbReference>
<dbReference type="Gene3D" id="1.10.510.10">
    <property type="entry name" value="Transferase(Phosphotransferase) domain 1"/>
    <property type="match status" value="1"/>
</dbReference>